<keyword evidence="1" id="KW-0808">Transferase</keyword>
<dbReference type="Proteomes" id="UP000018208">
    <property type="component" value="Unassembled WGS sequence"/>
</dbReference>
<dbReference type="EMBL" id="AUWU02000005">
    <property type="protein sequence ID" value="KAH0572572.1"/>
    <property type="molecule type" value="Genomic_DNA"/>
</dbReference>
<keyword evidence="3" id="KW-1185">Reference proteome</keyword>
<protein>
    <submittedName>
        <fullName evidence="1">Lecithin-cholesterol acyltransferase</fullName>
    </submittedName>
</protein>
<dbReference type="GO" id="GO:0006629">
    <property type="term" value="P:lipid metabolic process"/>
    <property type="evidence" value="ECO:0007669"/>
    <property type="project" value="InterPro"/>
</dbReference>
<evidence type="ECO:0000313" key="2">
    <source>
        <dbReference type="EMBL" id="KAH0572572.1"/>
    </source>
</evidence>
<dbReference type="InterPro" id="IPR029058">
    <property type="entry name" value="AB_hydrolase_fold"/>
</dbReference>
<dbReference type="EMBL" id="KI546115">
    <property type="protein sequence ID" value="EST44491.1"/>
    <property type="molecule type" value="Genomic_DNA"/>
</dbReference>
<name>V6LL74_9EUKA</name>
<dbReference type="Gene3D" id="3.40.50.1820">
    <property type="entry name" value="alpha/beta hydrolase"/>
    <property type="match status" value="1"/>
</dbReference>
<dbReference type="InterPro" id="IPR003386">
    <property type="entry name" value="LACT/PDAT_acylTrfase"/>
</dbReference>
<dbReference type="AlphaFoldDB" id="V6LL74"/>
<dbReference type="VEuPathDB" id="GiardiaDB:SS50377_24683"/>
<proteinExistence type="predicted"/>
<keyword evidence="1" id="KW-0012">Acyltransferase</keyword>
<evidence type="ECO:0000313" key="1">
    <source>
        <dbReference type="EMBL" id="EST44491.1"/>
    </source>
</evidence>
<evidence type="ECO:0000313" key="3">
    <source>
        <dbReference type="Proteomes" id="UP000018208"/>
    </source>
</evidence>
<accession>V6LL74</accession>
<reference evidence="2" key="2">
    <citation type="submission" date="2020-12" db="EMBL/GenBank/DDBJ databases">
        <title>New Spironucleus salmonicida genome in near-complete chromosomes.</title>
        <authorList>
            <person name="Xu F."/>
            <person name="Kurt Z."/>
            <person name="Jimenez-Gonzalez A."/>
            <person name="Astvaldsson A."/>
            <person name="Andersson J.O."/>
            <person name="Svard S.G."/>
        </authorList>
    </citation>
    <scope>NUCLEOTIDE SEQUENCE</scope>
    <source>
        <strain evidence="2">ATCC 50377</strain>
    </source>
</reference>
<organism evidence="1">
    <name type="scientific">Spironucleus salmonicida</name>
    <dbReference type="NCBI Taxonomy" id="348837"/>
    <lineage>
        <taxon>Eukaryota</taxon>
        <taxon>Metamonada</taxon>
        <taxon>Diplomonadida</taxon>
        <taxon>Hexamitidae</taxon>
        <taxon>Hexamitinae</taxon>
        <taxon>Spironucleus</taxon>
    </lineage>
</organism>
<reference evidence="1 2" key="1">
    <citation type="journal article" date="2014" name="PLoS Genet.">
        <title>The Genome of Spironucleus salmonicida Highlights a Fish Pathogen Adapted to Fluctuating Environments.</title>
        <authorList>
            <person name="Xu F."/>
            <person name="Jerlstrom-Hultqvist J."/>
            <person name="Einarsson E."/>
            <person name="Astvaldsson A."/>
            <person name="Svard S.G."/>
            <person name="Andersson J.O."/>
        </authorList>
    </citation>
    <scope>NUCLEOTIDE SEQUENCE</scope>
    <source>
        <strain evidence="2">ATCC 50377</strain>
    </source>
</reference>
<dbReference type="GO" id="GO:0008374">
    <property type="term" value="F:O-acyltransferase activity"/>
    <property type="evidence" value="ECO:0007669"/>
    <property type="project" value="InterPro"/>
</dbReference>
<dbReference type="Pfam" id="PF02450">
    <property type="entry name" value="LCAT"/>
    <property type="match status" value="1"/>
</dbReference>
<gene>
    <name evidence="1" type="ORF">SS50377_15489</name>
    <name evidence="2" type="ORF">SS50377_24683</name>
</gene>
<sequence>MTERRPIIIIPGIFGSRLVNQHNEIIWPCSSKYTAFKIPSNMLRLWGRTTADGLFENFSDDIITAIPGLSGCESLIPNLEEFKCFYDISTSLQAQGYRENIDLFAFTYDFRHSLLRLSEQFETFTANLKLKSLPILITHSIGSLIPRFLQHKSANWSKIFASQIAIAGTFDGANGGGLMAVVDGYDLQFSWLRHCTRGFWCNSGMQLGLLQSKNINSGVQQYVYLKIQETSSEKTQDLNIVQQFWENCRIIKWSEKSTIMGIFKLVLENPKAVNKNAGFWAMRFKKLLGRKVYIPDTAFEENECYESLSCCFNQEKKFFANQQYPLKEQISDVQQVIDLDSKYVRYAFWAQREEFVPTQQEIEYFQTRKLEDAPQDNIQRLVYTKYWLDTNNKLPQHTETRDLRDLYHNISEEGTLEALVFPQNDIQHEAHQNLRDQEIDFQSFKFASICGSGIQTSSHAIFNAEIQNEYELHGLKHQCLYSEGDGTVLLSSQISDSVPDSHVIERKIFSGIGHVDLMKNQACVAKILEYVKLMQ</sequence>
<dbReference type="SUPFAM" id="SSF53474">
    <property type="entry name" value="alpha/beta-Hydrolases"/>
    <property type="match status" value="1"/>
</dbReference>
<dbReference type="PANTHER" id="PTHR11440">
    <property type="entry name" value="LECITHIN-CHOLESTEROL ACYLTRANSFERASE-RELATED"/>
    <property type="match status" value="1"/>
</dbReference>